<dbReference type="AlphaFoldDB" id="K9X3J6"/>
<dbReference type="HOGENOM" id="CLU_2022914_0_0_3"/>
<dbReference type="STRING" id="56107.Cylst_5181"/>
<protein>
    <submittedName>
        <fullName evidence="1">Uncharacterized protein</fullName>
    </submittedName>
</protein>
<accession>K9X3J6</accession>
<name>K9X3J6_9NOST</name>
<proteinExistence type="predicted"/>
<evidence type="ECO:0000313" key="2">
    <source>
        <dbReference type="Proteomes" id="UP000010475"/>
    </source>
</evidence>
<dbReference type="KEGG" id="csg:Cylst_5181"/>
<organism evidence="1 2">
    <name type="scientific">Cylindrospermum stagnale PCC 7417</name>
    <dbReference type="NCBI Taxonomy" id="56107"/>
    <lineage>
        <taxon>Bacteria</taxon>
        <taxon>Bacillati</taxon>
        <taxon>Cyanobacteriota</taxon>
        <taxon>Cyanophyceae</taxon>
        <taxon>Nostocales</taxon>
        <taxon>Nostocaceae</taxon>
        <taxon>Cylindrospermum</taxon>
    </lineage>
</organism>
<sequence>MEEVLAALENLQVAQKLAVVKETVKSFNAQERAELSSFLDGFNQSNITVNYPDFGSKQNTGDSTANPSQFTKNEILVSGSFVSINTGFSLNIQNSEFIQIQQPTDKDYQAFTILVAILQIVK</sequence>
<dbReference type="EMBL" id="CP003642">
    <property type="protein sequence ID" value="AFZ27220.1"/>
    <property type="molecule type" value="Genomic_DNA"/>
</dbReference>
<keyword evidence="2" id="KW-1185">Reference proteome</keyword>
<reference evidence="1 2" key="1">
    <citation type="submission" date="2012-06" db="EMBL/GenBank/DDBJ databases">
        <title>Finished chromosome of genome of Cylindrospermum stagnale PCC 7417.</title>
        <authorList>
            <consortium name="US DOE Joint Genome Institute"/>
            <person name="Gugger M."/>
            <person name="Coursin T."/>
            <person name="Rippka R."/>
            <person name="Tandeau De Marsac N."/>
            <person name="Huntemann M."/>
            <person name="Wei C.-L."/>
            <person name="Han J."/>
            <person name="Detter J.C."/>
            <person name="Han C."/>
            <person name="Tapia R."/>
            <person name="Chen A."/>
            <person name="Kyrpides N."/>
            <person name="Mavromatis K."/>
            <person name="Markowitz V."/>
            <person name="Szeto E."/>
            <person name="Ivanova N."/>
            <person name="Pagani I."/>
            <person name="Pati A."/>
            <person name="Goodwin L."/>
            <person name="Nordberg H.P."/>
            <person name="Cantor M.N."/>
            <person name="Hua S.X."/>
            <person name="Woyke T."/>
            <person name="Kerfeld C.A."/>
        </authorList>
    </citation>
    <scope>NUCLEOTIDE SEQUENCE [LARGE SCALE GENOMIC DNA]</scope>
    <source>
        <strain evidence="1 2">PCC 7417</strain>
    </source>
</reference>
<gene>
    <name evidence="1" type="ORF">Cylst_5181</name>
</gene>
<dbReference type="Proteomes" id="UP000010475">
    <property type="component" value="Chromosome"/>
</dbReference>
<dbReference type="RefSeq" id="WP_015210455.1">
    <property type="nucleotide sequence ID" value="NC_019757.1"/>
</dbReference>
<evidence type="ECO:0000313" key="1">
    <source>
        <dbReference type="EMBL" id="AFZ27220.1"/>
    </source>
</evidence>